<evidence type="ECO:0000313" key="48">
    <source>
        <dbReference type="Proteomes" id="UP000285776"/>
    </source>
</evidence>
<dbReference type="Pfam" id="PF01475">
    <property type="entry name" value="FUR"/>
    <property type="match status" value="1"/>
</dbReference>
<dbReference type="InterPro" id="IPR036390">
    <property type="entry name" value="WH_DNA-bd_sf"/>
</dbReference>
<dbReference type="EMBL" id="JANDWU010000013">
    <property type="protein sequence ID" value="MCP9549512.1"/>
    <property type="molecule type" value="Genomic_DNA"/>
</dbReference>
<keyword evidence="9" id="KW-0805">Transcription regulation</keyword>
<evidence type="ECO:0000256" key="2">
    <source>
        <dbReference type="ARBA" id="ARBA00007957"/>
    </source>
</evidence>
<evidence type="ECO:0000313" key="34">
    <source>
        <dbReference type="EMBL" id="RGX98681.1"/>
    </source>
</evidence>
<dbReference type="InterPro" id="IPR002481">
    <property type="entry name" value="FUR"/>
</dbReference>
<dbReference type="PANTHER" id="PTHR33202:SF2">
    <property type="entry name" value="FERRIC UPTAKE REGULATION PROTEIN"/>
    <property type="match status" value="1"/>
</dbReference>
<evidence type="ECO:0000313" key="52">
    <source>
        <dbReference type="Proteomes" id="UP000390763"/>
    </source>
</evidence>
<dbReference type="Proteomes" id="UP000420635">
    <property type="component" value="Unassembled WGS sequence"/>
</dbReference>
<keyword evidence="6" id="KW-0678">Repressor</keyword>
<dbReference type="RefSeq" id="WP_022121879.1">
    <property type="nucleotide sequence ID" value="NZ_CATKVS010000001.1"/>
</dbReference>
<evidence type="ECO:0000313" key="47">
    <source>
        <dbReference type="Proteomes" id="UP000285604"/>
    </source>
</evidence>
<proteinExistence type="inferred from homology"/>
<evidence type="ECO:0000313" key="27">
    <source>
        <dbReference type="EMBL" id="MQO02620.1"/>
    </source>
</evidence>
<evidence type="ECO:0000313" key="24">
    <source>
        <dbReference type="EMBL" id="MQN77311.1"/>
    </source>
</evidence>
<comment type="cofactor">
    <cofactor evidence="12">
        <name>Zn(2+)</name>
        <dbReference type="ChEBI" id="CHEBI:29105"/>
    </cofactor>
    <text evidence="12">Binds 1 zinc ion per subunit.</text>
</comment>
<evidence type="ECO:0000313" key="23">
    <source>
        <dbReference type="EMBL" id="MQN33016.1"/>
    </source>
</evidence>
<dbReference type="Proteomes" id="UP000261187">
    <property type="component" value="Unassembled WGS sequence"/>
</dbReference>
<evidence type="ECO:0000313" key="57">
    <source>
        <dbReference type="Proteomes" id="UP000423156"/>
    </source>
</evidence>
<feature type="binding site" evidence="12">
    <location>
        <position position="143"/>
    </location>
    <ligand>
        <name>Zn(2+)</name>
        <dbReference type="ChEBI" id="CHEBI:29105"/>
    </ligand>
</feature>
<evidence type="ECO:0000256" key="11">
    <source>
        <dbReference type="ARBA" id="ARBA00023163"/>
    </source>
</evidence>
<evidence type="ECO:0000313" key="53">
    <source>
        <dbReference type="Proteomes" id="UP000406735"/>
    </source>
</evidence>
<dbReference type="Proteomes" id="UP001200307">
    <property type="component" value="Unassembled WGS sequence"/>
</dbReference>
<dbReference type="EMBL" id="QROP01000022">
    <property type="protein sequence ID" value="RHL37108.1"/>
    <property type="molecule type" value="Genomic_DNA"/>
</dbReference>
<sequence length="154" mass="17853">MSEEILAKAHEVLDNYMESNHHRRTPERSTILDTIYSMGEHFSIEDLGRELLKKNFRVSRATLYNTLHLFLELRLVVKHSLADGTKYEASYSEDNHVHQVCTICGKVTEIVAPQVTAAVKDIRMQRFRKDAYALYIYGVCSGCQSKMTRKRKKE</sequence>
<keyword evidence="8 12" id="KW-0862">Zinc</keyword>
<evidence type="ECO:0000256" key="3">
    <source>
        <dbReference type="ARBA" id="ARBA00011738"/>
    </source>
</evidence>
<dbReference type="Proteomes" id="UP000284562">
    <property type="component" value="Unassembled WGS sequence"/>
</dbReference>
<dbReference type="GO" id="GO:1900376">
    <property type="term" value="P:regulation of secondary metabolite biosynthetic process"/>
    <property type="evidence" value="ECO:0007669"/>
    <property type="project" value="TreeGrafter"/>
</dbReference>
<evidence type="ECO:0000256" key="12">
    <source>
        <dbReference type="PIRSR" id="PIRSR602481-1"/>
    </source>
</evidence>
<dbReference type="EMBL" id="JAPDVG010000001">
    <property type="protein sequence ID" value="MCW4131107.1"/>
    <property type="molecule type" value="Genomic_DNA"/>
</dbReference>
<protein>
    <recommendedName>
        <fullName evidence="4">Ferric uptake regulation protein</fullName>
    </recommendedName>
</protein>
<evidence type="ECO:0000313" key="16">
    <source>
        <dbReference type="EMBL" id="MCP9599025.1"/>
    </source>
</evidence>
<evidence type="ECO:0000313" key="37">
    <source>
        <dbReference type="EMBL" id="RHH82518.1"/>
    </source>
</evidence>
<evidence type="ECO:0000313" key="25">
    <source>
        <dbReference type="EMBL" id="MQN84636.1"/>
    </source>
</evidence>
<evidence type="ECO:0000313" key="49">
    <source>
        <dbReference type="Proteomes" id="UP000286077"/>
    </source>
</evidence>
<keyword evidence="7 12" id="KW-0479">Metal-binding</keyword>
<accession>A0A3E4SK48</accession>
<dbReference type="GO" id="GO:0005829">
    <property type="term" value="C:cytosol"/>
    <property type="evidence" value="ECO:0007669"/>
    <property type="project" value="TreeGrafter"/>
</dbReference>
<dbReference type="EMBL" id="VZBQ01000119">
    <property type="protein sequence ID" value="MQN90262.1"/>
    <property type="molecule type" value="Genomic_DNA"/>
</dbReference>
<dbReference type="EMBL" id="QSAV01000035">
    <property type="protein sequence ID" value="RGW77542.1"/>
    <property type="molecule type" value="Genomic_DNA"/>
</dbReference>
<dbReference type="EMBL" id="QRIN01000025">
    <property type="protein sequence ID" value="RHG66008.1"/>
    <property type="molecule type" value="Genomic_DNA"/>
</dbReference>
<dbReference type="EMBL" id="VZBZ01000073">
    <property type="protein sequence ID" value="MQN77311.1"/>
    <property type="molecule type" value="Genomic_DNA"/>
</dbReference>
<reference evidence="13" key="3">
    <citation type="submission" date="2021-12" db="EMBL/GenBank/DDBJ databases">
        <authorList>
            <person name="Lv X."/>
        </authorList>
    </citation>
    <scope>NUCLEOTIDE SEQUENCE</scope>
    <source>
        <strain evidence="13">HF2106</strain>
    </source>
</reference>
<evidence type="ECO:0000313" key="45">
    <source>
        <dbReference type="Proteomes" id="UP000284990"/>
    </source>
</evidence>
<dbReference type="EMBL" id="JANDXR010000015">
    <property type="protein sequence ID" value="MCP9502197.1"/>
    <property type="molecule type" value="Genomic_DNA"/>
</dbReference>
<dbReference type="InterPro" id="IPR036388">
    <property type="entry name" value="WH-like_DNA-bd_sf"/>
</dbReference>
<dbReference type="Proteomes" id="UP000406735">
    <property type="component" value="Unassembled WGS sequence"/>
</dbReference>
<evidence type="ECO:0000313" key="56">
    <source>
        <dbReference type="Proteomes" id="UP000421408"/>
    </source>
</evidence>
<evidence type="ECO:0000313" key="35">
    <source>
        <dbReference type="EMBL" id="RHA88903.1"/>
    </source>
</evidence>
<dbReference type="Proteomes" id="UP000285776">
    <property type="component" value="Unassembled WGS sequence"/>
</dbReference>
<dbReference type="EMBL" id="QSFW01000003">
    <property type="protein sequence ID" value="RHA88903.1"/>
    <property type="molecule type" value="Genomic_DNA"/>
</dbReference>
<dbReference type="EMBL" id="JANDWN010000006">
    <property type="protein sequence ID" value="MCP9599025.1"/>
    <property type="molecule type" value="Genomic_DNA"/>
</dbReference>
<reference evidence="17" key="5">
    <citation type="submission" date="2022-11" db="EMBL/GenBank/DDBJ databases">
        <title>Genomic repertoires linked with pathogenic potency of arthritogenic Prevotella copri isolated from the gut of rheumatoid arthritis patients.</title>
        <authorList>
            <person name="Nii T."/>
            <person name="Maeda Y."/>
            <person name="Motooka D."/>
            <person name="Naito M."/>
            <person name="Matsumoto Y."/>
            <person name="Ogawa T."/>
            <person name="Oguro-Igashira E."/>
            <person name="Kishikawa T."/>
            <person name="Yamashita M."/>
            <person name="Koizumi S."/>
            <person name="Kurakawa T."/>
            <person name="Okumura R."/>
            <person name="Kayama H."/>
            <person name="Murakami M."/>
            <person name="Sakaguchi T."/>
            <person name="Das B."/>
            <person name="Nakamura S."/>
            <person name="Okada Y."/>
            <person name="Kumanogoh A."/>
            <person name="Takeda K."/>
        </authorList>
    </citation>
    <scope>NUCLEOTIDE SEQUENCE</scope>
    <source>
        <strain evidence="20">H012_8</strain>
        <strain evidence="18">H019-1</strain>
        <strain evidence="19">H105_2-2</strain>
        <strain evidence="17">N016-13</strain>
        <strain evidence="21">RA-N001-16</strain>
    </source>
</reference>
<evidence type="ECO:0000313" key="14">
    <source>
        <dbReference type="EMBL" id="MCP9502197.1"/>
    </source>
</evidence>
<dbReference type="Proteomes" id="UP000358159">
    <property type="component" value="Unassembled WGS sequence"/>
</dbReference>
<dbReference type="GO" id="GO:0000976">
    <property type="term" value="F:transcription cis-regulatory region binding"/>
    <property type="evidence" value="ECO:0007669"/>
    <property type="project" value="TreeGrafter"/>
</dbReference>
<gene>
    <name evidence="39" type="ORF">DW026_09435</name>
    <name evidence="38" type="ORF">DW064_01580</name>
    <name evidence="37" type="ORF">DW192_08305</name>
    <name evidence="36" type="ORF">DW250_07550</name>
    <name evidence="35" type="ORF">DW916_02310</name>
    <name evidence="33" type="ORF">DWV53_10685</name>
    <name evidence="32" type="ORF">DWV60_03515</name>
    <name evidence="31" type="ORF">DWW35_03880</name>
    <name evidence="34" type="ORF">DXA63_00745</name>
    <name evidence="30" type="ORF">DXB80_05580</name>
    <name evidence="29" type="ORF">DXC61_03095</name>
    <name evidence="28" type="ORF">F7D42_07945</name>
    <name evidence="26" type="ORF">F7D59_10510</name>
    <name evidence="27" type="ORF">F7D62_00500</name>
    <name evidence="24" type="ORF">F7D71_05425</name>
    <name evidence="25" type="ORF">F7D74_11775</name>
    <name evidence="23" type="ORF">F7D90_13915</name>
    <name evidence="22" type="ORF">F7D97_13545</name>
    <name evidence="13" type="ORF">LYY06_04970</name>
    <name evidence="16" type="ORF">NNC55_03480</name>
    <name evidence="15" type="ORF">NNC68_08500</name>
    <name evidence="14" type="ORF">NND11_11690</name>
    <name evidence="21" type="ORF">ONS98_10965</name>
    <name evidence="19" type="ORF">ONT01_04610</name>
    <name evidence="17" type="ORF">ONT05_13520</name>
    <name evidence="18" type="ORF">ONT19_05755</name>
    <name evidence="20" type="ORF">ONT23_05730</name>
</gene>
<dbReference type="PANTHER" id="PTHR33202">
    <property type="entry name" value="ZINC UPTAKE REGULATION PROTEIN"/>
    <property type="match status" value="1"/>
</dbReference>
<evidence type="ECO:0000313" key="17">
    <source>
        <dbReference type="EMBL" id="MCW4094546.1"/>
    </source>
</evidence>
<dbReference type="EMBL" id="JAJTVO010000006">
    <property type="protein sequence ID" value="MCE4121620.1"/>
    <property type="molecule type" value="Genomic_DNA"/>
</dbReference>
<dbReference type="EMBL" id="VZCY01000110">
    <property type="protein sequence ID" value="MQN10914.1"/>
    <property type="molecule type" value="Genomic_DNA"/>
</dbReference>
<dbReference type="EMBL" id="QRKB01000018">
    <property type="protein sequence ID" value="RHH82518.1"/>
    <property type="molecule type" value="Genomic_DNA"/>
</dbReference>
<dbReference type="Proteomes" id="UP000423156">
    <property type="component" value="Unassembled WGS sequence"/>
</dbReference>
<dbReference type="Proteomes" id="UP000420707">
    <property type="component" value="Unassembled WGS sequence"/>
</dbReference>
<evidence type="ECO:0000313" key="54">
    <source>
        <dbReference type="Proteomes" id="UP000420635"/>
    </source>
</evidence>
<feature type="binding site" evidence="12">
    <location>
        <position position="140"/>
    </location>
    <ligand>
        <name>Zn(2+)</name>
        <dbReference type="ChEBI" id="CHEBI:29105"/>
    </ligand>
</feature>
<dbReference type="Proteomes" id="UP000284548">
    <property type="component" value="Unassembled WGS sequence"/>
</dbReference>
<evidence type="ECO:0000256" key="6">
    <source>
        <dbReference type="ARBA" id="ARBA00022491"/>
    </source>
</evidence>
<dbReference type="Proteomes" id="UP000390763">
    <property type="component" value="Unassembled WGS sequence"/>
</dbReference>
<evidence type="ECO:0000256" key="10">
    <source>
        <dbReference type="ARBA" id="ARBA00023125"/>
    </source>
</evidence>
<evidence type="ECO:0000313" key="21">
    <source>
        <dbReference type="EMBL" id="MCW4165723.1"/>
    </source>
</evidence>
<dbReference type="Proteomes" id="UP000285236">
    <property type="component" value="Unassembled WGS sequence"/>
</dbReference>
<comment type="subunit">
    <text evidence="3">Homodimer.</text>
</comment>
<keyword evidence="10" id="KW-0238">DNA-binding</keyword>
<dbReference type="GO" id="GO:0008270">
    <property type="term" value="F:zinc ion binding"/>
    <property type="evidence" value="ECO:0007669"/>
    <property type="project" value="TreeGrafter"/>
</dbReference>
<dbReference type="EMBL" id="VZCC01000089">
    <property type="protein sequence ID" value="MQN84636.1"/>
    <property type="molecule type" value="Genomic_DNA"/>
</dbReference>
<dbReference type="EMBL" id="VZAZ01000039">
    <property type="protein sequence ID" value="MQO55638.1"/>
    <property type="molecule type" value="Genomic_DNA"/>
</dbReference>
<dbReference type="Proteomes" id="UP001208620">
    <property type="component" value="Unassembled WGS sequence"/>
</dbReference>
<evidence type="ECO:0000313" key="32">
    <source>
        <dbReference type="EMBL" id="RGW69815.1"/>
    </source>
</evidence>
<evidence type="ECO:0000313" key="26">
    <source>
        <dbReference type="EMBL" id="MQN90262.1"/>
    </source>
</evidence>
<dbReference type="AlphaFoldDB" id="A0A3E4SK48"/>
<evidence type="ECO:0000313" key="31">
    <source>
        <dbReference type="EMBL" id="RGU99354.1"/>
    </source>
</evidence>
<dbReference type="CDD" id="cd07153">
    <property type="entry name" value="Fur_like"/>
    <property type="match status" value="1"/>
</dbReference>
<dbReference type="EMBL" id="QRYP01000006">
    <property type="protein sequence ID" value="RGU99354.1"/>
    <property type="molecule type" value="Genomic_DNA"/>
</dbReference>
<reference evidence="40 41" key="1">
    <citation type="submission" date="2018-08" db="EMBL/GenBank/DDBJ databases">
        <title>A genome reference for cultivated species of the human gut microbiota.</title>
        <authorList>
            <person name="Zou Y."/>
            <person name="Xue W."/>
            <person name="Luo G."/>
        </authorList>
    </citation>
    <scope>NUCLEOTIDE SEQUENCE [LARGE SCALE GENOMIC DNA]</scope>
    <source>
        <strain evidence="33 48">AF10-17</strain>
        <strain evidence="32 49">AF11-14</strain>
        <strain evidence="31 46">AF15-25</strain>
        <strain evidence="39 42">AF38-11</strain>
        <strain evidence="38 44">AF43-2</strain>
        <strain evidence="37 43">AM16-54</strain>
        <strain evidence="36 50">AM22-1</strain>
        <strain evidence="35 45">AM42-23AC</strain>
        <strain evidence="34 47">OF03-3</strain>
        <strain evidence="30 41">OM06-11</strain>
        <strain evidence="29 40">TF06-40</strain>
    </source>
</reference>
<reference evidence="14" key="4">
    <citation type="submission" date="2022-07" db="EMBL/GenBank/DDBJ databases">
        <title>Prevotella copri.</title>
        <authorList>
            <person name="Yang C."/>
        </authorList>
    </citation>
    <scope>NUCLEOTIDE SEQUENCE</scope>
    <source>
        <strain evidence="16">HF1476</strain>
        <strain evidence="15">HF1805</strain>
        <strain evidence="14">HF88</strain>
    </source>
</reference>
<comment type="caution">
    <text evidence="28">The sequence shown here is derived from an EMBL/GenBank/DDBJ whole genome shotgun (WGS) entry which is preliminary data.</text>
</comment>
<dbReference type="EMBL" id="JAPDUM010000001">
    <property type="protein sequence ID" value="MCW4165723.1"/>
    <property type="molecule type" value="Genomic_DNA"/>
</dbReference>
<evidence type="ECO:0000313" key="41">
    <source>
        <dbReference type="Proteomes" id="UP000261245"/>
    </source>
</evidence>
<dbReference type="EMBL" id="QSUC01000010">
    <property type="protein sequence ID" value="RGN10520.1"/>
    <property type="molecule type" value="Genomic_DNA"/>
</dbReference>
<evidence type="ECO:0000313" key="44">
    <source>
        <dbReference type="Proteomes" id="UP000284562"/>
    </source>
</evidence>
<evidence type="ECO:0000313" key="40">
    <source>
        <dbReference type="Proteomes" id="UP000261187"/>
    </source>
</evidence>
<evidence type="ECO:0000256" key="4">
    <source>
        <dbReference type="ARBA" id="ARBA00020910"/>
    </source>
</evidence>
<dbReference type="Gene3D" id="1.10.10.10">
    <property type="entry name" value="Winged helix-like DNA-binding domain superfamily/Winged helix DNA-binding domain"/>
    <property type="match status" value="1"/>
</dbReference>
<evidence type="ECO:0000313" key="51">
    <source>
        <dbReference type="Proteomes" id="UP000358159"/>
    </source>
</evidence>
<evidence type="ECO:0000313" key="46">
    <source>
        <dbReference type="Proteomes" id="UP000285236"/>
    </source>
</evidence>
<dbReference type="Proteomes" id="UP000284990">
    <property type="component" value="Unassembled WGS sequence"/>
</dbReference>
<dbReference type="Proteomes" id="UP000421408">
    <property type="component" value="Unassembled WGS sequence"/>
</dbReference>
<evidence type="ECO:0000313" key="43">
    <source>
        <dbReference type="Proteomes" id="UP000284548"/>
    </source>
</evidence>
<evidence type="ECO:0000313" key="18">
    <source>
        <dbReference type="EMBL" id="MCW4131107.1"/>
    </source>
</evidence>
<evidence type="ECO:0000313" key="42">
    <source>
        <dbReference type="Proteomes" id="UP000283672"/>
    </source>
</evidence>
<dbReference type="Proteomes" id="UP001206014">
    <property type="component" value="Unassembled WGS sequence"/>
</dbReference>
<dbReference type="Proteomes" id="UP000285604">
    <property type="component" value="Unassembled WGS sequence"/>
</dbReference>
<keyword evidence="11" id="KW-0804">Transcription</keyword>
<organism evidence="28 51">
    <name type="scientific">Segatella copri</name>
    <dbReference type="NCBI Taxonomy" id="165179"/>
    <lineage>
        <taxon>Bacteria</taxon>
        <taxon>Pseudomonadati</taxon>
        <taxon>Bacteroidota</taxon>
        <taxon>Bacteroidia</taxon>
        <taxon>Bacteroidales</taxon>
        <taxon>Prevotellaceae</taxon>
        <taxon>Segatella</taxon>
    </lineage>
</organism>
<dbReference type="InterPro" id="IPR043135">
    <property type="entry name" value="Fur_C"/>
</dbReference>
<dbReference type="Proteomes" id="UP001209074">
    <property type="component" value="Unassembled WGS sequence"/>
</dbReference>
<feature type="binding site" evidence="12">
    <location>
        <position position="101"/>
    </location>
    <ligand>
        <name>Zn(2+)</name>
        <dbReference type="ChEBI" id="CHEBI:29105"/>
    </ligand>
</feature>
<evidence type="ECO:0000313" key="13">
    <source>
        <dbReference type="EMBL" id="MCE4121620.1"/>
    </source>
</evidence>
<evidence type="ECO:0000313" key="20">
    <source>
        <dbReference type="EMBL" id="MCW4155051.1"/>
    </source>
</evidence>
<comment type="similarity">
    <text evidence="2">Belongs to the Fur family.</text>
</comment>
<dbReference type="Proteomes" id="UP000286501">
    <property type="component" value="Unassembled WGS sequence"/>
</dbReference>
<evidence type="ECO:0000313" key="19">
    <source>
        <dbReference type="EMBL" id="MCW4137069.1"/>
    </source>
</evidence>
<feature type="binding site" evidence="12">
    <location>
        <position position="104"/>
    </location>
    <ligand>
        <name>Zn(2+)</name>
        <dbReference type="ChEBI" id="CHEBI:29105"/>
    </ligand>
</feature>
<dbReference type="SUPFAM" id="SSF46785">
    <property type="entry name" value="Winged helix' DNA-binding domain"/>
    <property type="match status" value="1"/>
</dbReference>
<dbReference type="EMBL" id="VZCR01000091">
    <property type="protein sequence ID" value="MQN33016.1"/>
    <property type="molecule type" value="Genomic_DNA"/>
</dbReference>
<dbReference type="EMBL" id="QRNN01000003">
    <property type="protein sequence ID" value="RHK50288.1"/>
    <property type="molecule type" value="Genomic_DNA"/>
</dbReference>
<dbReference type="EMBL" id="QSAQ01000006">
    <property type="protein sequence ID" value="RGW69815.1"/>
    <property type="molecule type" value="Genomic_DNA"/>
</dbReference>
<evidence type="ECO:0000313" key="38">
    <source>
        <dbReference type="EMBL" id="RHK50288.1"/>
    </source>
</evidence>
<reference evidence="51 52" key="2">
    <citation type="submission" date="2019-09" db="EMBL/GenBank/DDBJ databases">
        <title>Distinct polysaccharide growth profiles of human intestinal Prevotella copri isolates.</title>
        <authorList>
            <person name="Fehlner-Peach H."/>
            <person name="Magnabosco C."/>
            <person name="Raghavan V."/>
            <person name="Scher J.U."/>
            <person name="Tett A."/>
            <person name="Cox L.M."/>
            <person name="Gottsegen C."/>
            <person name="Watters A."/>
            <person name="Wiltshire- Gordon J.D."/>
            <person name="Segata N."/>
            <person name="Bonneau R."/>
            <person name="Littman D.R."/>
        </authorList>
    </citation>
    <scope>NUCLEOTIDE SEQUENCE [LARGE SCALE GENOMIC DNA]</scope>
    <source>
        <strain evidence="24 57">BU41712</strain>
        <strain evidence="28 51">BVe41219</strain>
        <strain evidence="25">IAA108</strain>
        <strain evidence="56">iAA108</strain>
        <strain evidence="52">iAK279</strain>
        <strain evidence="27">IAK279</strain>
        <strain evidence="23">IAP146</strain>
        <strain evidence="55">iAP146</strain>
        <strain evidence="22">IK21513</strain>
        <strain evidence="53">iK21513</strain>
        <strain evidence="54">iP54</strain>
        <strain evidence="26">IP54</strain>
    </source>
</reference>
<dbReference type="Proteomes" id="UP000283672">
    <property type="component" value="Unassembled WGS sequence"/>
</dbReference>
<dbReference type="Proteomes" id="UP000261245">
    <property type="component" value="Unassembled WGS sequence"/>
</dbReference>
<evidence type="ECO:0000256" key="9">
    <source>
        <dbReference type="ARBA" id="ARBA00023015"/>
    </source>
</evidence>
<evidence type="ECO:0000313" key="36">
    <source>
        <dbReference type="EMBL" id="RHG66008.1"/>
    </source>
</evidence>
<dbReference type="Proteomes" id="UP001209417">
    <property type="component" value="Unassembled WGS sequence"/>
</dbReference>
<dbReference type="Proteomes" id="UP000286077">
    <property type="component" value="Unassembled WGS sequence"/>
</dbReference>
<dbReference type="Proteomes" id="UP001209168">
    <property type="component" value="Unassembled WGS sequence"/>
</dbReference>
<evidence type="ECO:0000313" key="29">
    <source>
        <dbReference type="EMBL" id="RGL63294.1"/>
    </source>
</evidence>
<dbReference type="EMBL" id="JAPDVD010000001">
    <property type="protein sequence ID" value="MCW4137069.1"/>
    <property type="molecule type" value="Genomic_DNA"/>
</dbReference>
<evidence type="ECO:0000256" key="1">
    <source>
        <dbReference type="ARBA" id="ARBA00004496"/>
    </source>
</evidence>
<comment type="subcellular location">
    <subcellularLocation>
        <location evidence="1">Cytoplasm</location>
    </subcellularLocation>
</comment>
<evidence type="ECO:0000313" key="55">
    <source>
        <dbReference type="Proteomes" id="UP000420707"/>
    </source>
</evidence>
<name>A0A3E4SK48_9BACT</name>
<dbReference type="GO" id="GO:0045892">
    <property type="term" value="P:negative regulation of DNA-templated transcription"/>
    <property type="evidence" value="ECO:0007669"/>
    <property type="project" value="TreeGrafter"/>
</dbReference>
<keyword evidence="5" id="KW-0963">Cytoplasm</keyword>
<evidence type="ECO:0000313" key="22">
    <source>
        <dbReference type="EMBL" id="MQN10914.1"/>
    </source>
</evidence>
<evidence type="ECO:0000256" key="5">
    <source>
        <dbReference type="ARBA" id="ARBA00022490"/>
    </source>
</evidence>
<dbReference type="Proteomes" id="UP001205506">
    <property type="component" value="Unassembled WGS sequence"/>
</dbReference>
<dbReference type="EMBL" id="VZBT01000004">
    <property type="protein sequence ID" value="MQO02620.1"/>
    <property type="molecule type" value="Genomic_DNA"/>
</dbReference>
<evidence type="ECO:0000313" key="30">
    <source>
        <dbReference type="EMBL" id="RGN10520.1"/>
    </source>
</evidence>
<evidence type="ECO:0000313" key="33">
    <source>
        <dbReference type="EMBL" id="RGW77542.1"/>
    </source>
</evidence>
<dbReference type="GO" id="GO:0003700">
    <property type="term" value="F:DNA-binding transcription factor activity"/>
    <property type="evidence" value="ECO:0007669"/>
    <property type="project" value="InterPro"/>
</dbReference>
<evidence type="ECO:0000256" key="8">
    <source>
        <dbReference type="ARBA" id="ARBA00022833"/>
    </source>
</evidence>
<evidence type="ECO:0000256" key="7">
    <source>
        <dbReference type="ARBA" id="ARBA00022723"/>
    </source>
</evidence>
<dbReference type="EMBL" id="JAPDUS010000032">
    <property type="protein sequence ID" value="MCW4094546.1"/>
    <property type="molecule type" value="Genomic_DNA"/>
</dbReference>
<dbReference type="EMBL" id="QSSA01000005">
    <property type="protein sequence ID" value="RGL63294.1"/>
    <property type="molecule type" value="Genomic_DNA"/>
</dbReference>
<evidence type="ECO:0000313" key="39">
    <source>
        <dbReference type="EMBL" id="RHL37108.1"/>
    </source>
</evidence>
<dbReference type="EMBL" id="JAPDVH010000001">
    <property type="protein sequence ID" value="MCW4155051.1"/>
    <property type="molecule type" value="Genomic_DNA"/>
</dbReference>
<dbReference type="Proteomes" id="UP001209476">
    <property type="component" value="Unassembled WGS sequence"/>
</dbReference>
<evidence type="ECO:0000313" key="15">
    <source>
        <dbReference type="EMBL" id="MCP9549512.1"/>
    </source>
</evidence>
<evidence type="ECO:0000313" key="50">
    <source>
        <dbReference type="Proteomes" id="UP000286501"/>
    </source>
</evidence>
<evidence type="ECO:0000313" key="28">
    <source>
        <dbReference type="EMBL" id="MQO55638.1"/>
    </source>
</evidence>
<dbReference type="Proteomes" id="UP001204486">
    <property type="component" value="Unassembled WGS sequence"/>
</dbReference>
<dbReference type="Gene3D" id="3.30.1490.190">
    <property type="match status" value="1"/>
</dbReference>
<dbReference type="EMBL" id="QSCI01000001">
    <property type="protein sequence ID" value="RGX98681.1"/>
    <property type="molecule type" value="Genomic_DNA"/>
</dbReference>